<feature type="non-terminal residue" evidence="3">
    <location>
        <position position="1"/>
    </location>
</feature>
<sequence>MLSWPKGSYTLVKPKTGCPSRWREGWRKQDNEDNRNSNVMPFGHNFYGKFGRDMIFHYCTKDGHVISGTQNWPSGNYCILRQGISCPPGFHMGSILWDDEDKRNSNAFEGILPSGTFDKDTLINYCCRNDGLARTKINLPTNKPFYLLRFQSPCQEVRGMRVREENLKTDDEDDRNKSSASGYHPLNDGGRDNRLYYCYYY</sequence>
<name>A0A3R5WDP1_MYTGA</name>
<dbReference type="AlphaFoldDB" id="A0A3R5WDP1"/>
<dbReference type="PANTHER" id="PTHR19324">
    <property type="entry name" value="PERFORIN-LIKE PROTEIN 1"/>
    <property type="match status" value="1"/>
</dbReference>
<dbReference type="InterPro" id="IPR031569">
    <property type="entry name" value="ApeC"/>
</dbReference>
<feature type="region of interest" description="Disordered" evidence="1">
    <location>
        <begin position="163"/>
        <end position="186"/>
    </location>
</feature>
<evidence type="ECO:0000259" key="2">
    <source>
        <dbReference type="Pfam" id="PF16977"/>
    </source>
</evidence>
<evidence type="ECO:0000313" key="3">
    <source>
        <dbReference type="EMBL" id="OPL20997.1"/>
    </source>
</evidence>
<evidence type="ECO:0000313" key="4">
    <source>
        <dbReference type="Proteomes" id="UP000266721"/>
    </source>
</evidence>
<gene>
    <name evidence="3" type="ORF">AM593_02270</name>
</gene>
<dbReference type="EMBL" id="KV596674">
    <property type="protein sequence ID" value="OPL20997.1"/>
    <property type="molecule type" value="Genomic_DNA"/>
</dbReference>
<dbReference type="PANTHER" id="PTHR19324:SF33">
    <property type="entry name" value="MUCIN-5AC"/>
    <property type="match status" value="1"/>
</dbReference>
<feature type="compositionally biased region" description="Basic and acidic residues" evidence="1">
    <location>
        <begin position="163"/>
        <end position="177"/>
    </location>
</feature>
<feature type="domain" description="Apextrin C-terminal" evidence="2">
    <location>
        <begin position="4"/>
        <end position="200"/>
    </location>
</feature>
<accession>A0A3R5WDP1</accession>
<protein>
    <recommendedName>
        <fullName evidence="2">Apextrin C-terminal domain-containing protein</fullName>
    </recommendedName>
</protein>
<keyword evidence="4" id="KW-1185">Reference proteome</keyword>
<organism evidence="3 4">
    <name type="scientific">Mytilus galloprovincialis</name>
    <name type="common">Mediterranean mussel</name>
    <dbReference type="NCBI Taxonomy" id="29158"/>
    <lineage>
        <taxon>Eukaryota</taxon>
        <taxon>Metazoa</taxon>
        <taxon>Spiralia</taxon>
        <taxon>Lophotrochozoa</taxon>
        <taxon>Mollusca</taxon>
        <taxon>Bivalvia</taxon>
        <taxon>Autobranchia</taxon>
        <taxon>Pteriomorphia</taxon>
        <taxon>Mytilida</taxon>
        <taxon>Mytiloidea</taxon>
        <taxon>Mytilidae</taxon>
        <taxon>Mytilinae</taxon>
        <taxon>Mytilus</taxon>
    </lineage>
</organism>
<proteinExistence type="predicted"/>
<dbReference type="Pfam" id="PF16977">
    <property type="entry name" value="ApeC"/>
    <property type="match status" value="1"/>
</dbReference>
<dbReference type="Proteomes" id="UP000266721">
    <property type="component" value="Unassembled WGS sequence"/>
</dbReference>
<evidence type="ECO:0000256" key="1">
    <source>
        <dbReference type="SAM" id="MobiDB-lite"/>
    </source>
</evidence>
<reference evidence="3 4" key="1">
    <citation type="journal article" date="2016" name="PLoS ONE">
        <title>A First Insight into the Genome of the Filter-Feeder Mussel Mytilus galloprovincialis.</title>
        <authorList>
            <person name="Murgarella M."/>
            <person name="Puiu D."/>
            <person name="Novoa B."/>
            <person name="Figueras A."/>
            <person name="Posada D."/>
            <person name="Canchaya C."/>
        </authorList>
    </citation>
    <scope>NUCLEOTIDE SEQUENCE [LARGE SCALE GENOMIC DNA]</scope>
    <source>
        <tissue evidence="3">Muscle</tissue>
    </source>
</reference>